<name>A0A6G1EJY6_9ORYZ</name>
<evidence type="ECO:0000313" key="1">
    <source>
        <dbReference type="EMBL" id="KAF0924722.1"/>
    </source>
</evidence>
<comment type="caution">
    <text evidence="1">The sequence shown here is derived from an EMBL/GenBank/DDBJ whole genome shotgun (WGS) entry which is preliminary data.</text>
</comment>
<keyword evidence="2" id="KW-1185">Reference proteome</keyword>
<dbReference type="EMBL" id="SPHZ02000003">
    <property type="protein sequence ID" value="KAF0924722.1"/>
    <property type="molecule type" value="Genomic_DNA"/>
</dbReference>
<dbReference type="Proteomes" id="UP000479710">
    <property type="component" value="Unassembled WGS sequence"/>
</dbReference>
<sequence>MGCVASKNAVSVTPAVDSSGVLQEKSLPHASEPAAMVVSVTASSLRWTVEQRASSGLGDLGGGRAAH</sequence>
<gene>
    <name evidence="1" type="ORF">E2562_014527</name>
</gene>
<proteinExistence type="predicted"/>
<organism evidence="1 2">
    <name type="scientific">Oryza meyeriana var. granulata</name>
    <dbReference type="NCBI Taxonomy" id="110450"/>
    <lineage>
        <taxon>Eukaryota</taxon>
        <taxon>Viridiplantae</taxon>
        <taxon>Streptophyta</taxon>
        <taxon>Embryophyta</taxon>
        <taxon>Tracheophyta</taxon>
        <taxon>Spermatophyta</taxon>
        <taxon>Magnoliopsida</taxon>
        <taxon>Liliopsida</taxon>
        <taxon>Poales</taxon>
        <taxon>Poaceae</taxon>
        <taxon>BOP clade</taxon>
        <taxon>Oryzoideae</taxon>
        <taxon>Oryzeae</taxon>
        <taxon>Oryzinae</taxon>
        <taxon>Oryza</taxon>
        <taxon>Oryza meyeriana</taxon>
    </lineage>
</organism>
<protein>
    <submittedName>
        <fullName evidence="1">Uncharacterized protein</fullName>
    </submittedName>
</protein>
<evidence type="ECO:0000313" key="2">
    <source>
        <dbReference type="Proteomes" id="UP000479710"/>
    </source>
</evidence>
<accession>A0A6G1EJY6</accession>
<reference evidence="1 2" key="1">
    <citation type="submission" date="2019-11" db="EMBL/GenBank/DDBJ databases">
        <title>Whole genome sequence of Oryza granulata.</title>
        <authorList>
            <person name="Li W."/>
        </authorList>
    </citation>
    <scope>NUCLEOTIDE SEQUENCE [LARGE SCALE GENOMIC DNA]</scope>
    <source>
        <strain evidence="2">cv. Menghai</strain>
        <tissue evidence="1">Leaf</tissue>
    </source>
</reference>
<dbReference type="AlphaFoldDB" id="A0A6G1EJY6"/>